<name>A0A2S6AMU2_9NOCA</name>
<dbReference type="AlphaFoldDB" id="A0A2S6AMU2"/>
<sequence length="79" mass="8987">MSCIDEVIVVAYRWSPDDPATAPRYLLPLTTTQTDPATGTDELVTRLDLFLDSGRWREQHTYPIGNRTSVVVVPERRRA</sequence>
<organism evidence="1 2">
    <name type="scientific">Nocardia nova</name>
    <dbReference type="NCBI Taxonomy" id="37330"/>
    <lineage>
        <taxon>Bacteria</taxon>
        <taxon>Bacillati</taxon>
        <taxon>Actinomycetota</taxon>
        <taxon>Actinomycetes</taxon>
        <taxon>Mycobacteriales</taxon>
        <taxon>Nocardiaceae</taxon>
        <taxon>Nocardia</taxon>
    </lineage>
</organism>
<protein>
    <submittedName>
        <fullName evidence="1">Uncharacterized protein</fullName>
    </submittedName>
</protein>
<dbReference type="Proteomes" id="UP000239874">
    <property type="component" value="Unassembled WGS sequence"/>
</dbReference>
<proteinExistence type="predicted"/>
<reference evidence="1 2" key="1">
    <citation type="submission" date="2018-02" db="EMBL/GenBank/DDBJ databases">
        <title>8 Nocardia nova and 1 Nocardia cyriacigeorgica strain used for evolution to TMP-SMX.</title>
        <authorList>
            <person name="Mehta H."/>
            <person name="Weng J."/>
            <person name="Shamoo Y."/>
        </authorList>
    </citation>
    <scope>NUCLEOTIDE SEQUENCE [LARGE SCALE GENOMIC DNA]</scope>
    <source>
        <strain evidence="1 2">MDA3139</strain>
    </source>
</reference>
<evidence type="ECO:0000313" key="2">
    <source>
        <dbReference type="Proteomes" id="UP000239874"/>
    </source>
</evidence>
<comment type="caution">
    <text evidence="1">The sequence shown here is derived from an EMBL/GenBank/DDBJ whole genome shotgun (WGS) entry which is preliminary data.</text>
</comment>
<dbReference type="EMBL" id="PSZC01000013">
    <property type="protein sequence ID" value="PPJ36555.1"/>
    <property type="molecule type" value="Genomic_DNA"/>
</dbReference>
<gene>
    <name evidence="1" type="ORF">C5E45_19220</name>
</gene>
<evidence type="ECO:0000313" key="1">
    <source>
        <dbReference type="EMBL" id="PPJ36555.1"/>
    </source>
</evidence>
<accession>A0A2S6AMU2</accession>